<dbReference type="Gene3D" id="3.90.1150.10">
    <property type="entry name" value="Aspartate Aminotransferase, domain 1"/>
    <property type="match status" value="1"/>
</dbReference>
<proteinExistence type="predicted"/>
<keyword evidence="1" id="KW-0032">Aminotransferase</keyword>
<evidence type="ECO:0000313" key="1">
    <source>
        <dbReference type="EMBL" id="EPC52485.1"/>
    </source>
</evidence>
<gene>
    <name evidence="1" type="ORF">Lpp123_10161</name>
</gene>
<dbReference type="InterPro" id="IPR015422">
    <property type="entry name" value="PyrdxlP-dep_Trfase_small"/>
</dbReference>
<keyword evidence="1" id="KW-0808">Transferase</keyword>
<dbReference type="EMBL" id="ANJW01000603">
    <property type="protein sequence ID" value="EPC52485.1"/>
    <property type="molecule type" value="Genomic_DNA"/>
</dbReference>
<protein>
    <submittedName>
        <fullName evidence="1">N-acetyl-LL-diaminopimelate aminotransferase</fullName>
    </submittedName>
</protein>
<dbReference type="Proteomes" id="UP000014316">
    <property type="component" value="Unassembled WGS sequence"/>
</dbReference>
<organism evidence="1 2">
    <name type="scientific">Lacticaseibacillus paracasei subsp. paracasei Lpp123</name>
    <dbReference type="NCBI Taxonomy" id="1256201"/>
    <lineage>
        <taxon>Bacteria</taxon>
        <taxon>Bacillati</taxon>
        <taxon>Bacillota</taxon>
        <taxon>Bacilli</taxon>
        <taxon>Lactobacillales</taxon>
        <taxon>Lactobacillaceae</taxon>
        <taxon>Lacticaseibacillus</taxon>
    </lineage>
</organism>
<comment type="caution">
    <text evidence="1">The sequence shown here is derived from an EMBL/GenBank/DDBJ whole genome shotgun (WGS) entry which is preliminary data.</text>
</comment>
<accession>A0A829GGN2</accession>
<evidence type="ECO:0000313" key="2">
    <source>
        <dbReference type="Proteomes" id="UP000014316"/>
    </source>
</evidence>
<dbReference type="AlphaFoldDB" id="A0A829GGN2"/>
<sequence>MALVDRMNQEVKQLKPSDILQFNAAISGIEGIVKLTLGEPDFPTPEH</sequence>
<feature type="non-terminal residue" evidence="1">
    <location>
        <position position="47"/>
    </location>
</feature>
<dbReference type="GO" id="GO:0008483">
    <property type="term" value="F:transaminase activity"/>
    <property type="evidence" value="ECO:0007669"/>
    <property type="project" value="UniProtKB-KW"/>
</dbReference>
<name>A0A829GGN2_LACPA</name>
<reference evidence="1 2" key="1">
    <citation type="journal article" date="2013" name="PLoS ONE">
        <title>Lactobacillus paracasei comparative genomics: towards species pan-genome definition and exploitation of diversity.</title>
        <authorList>
            <person name="Smokvina T."/>
            <person name="Wels M."/>
            <person name="Polka J."/>
            <person name="Chervaux C."/>
            <person name="Brisse S."/>
            <person name="Boekhorst J."/>
            <person name="van Hylckama Vlieg J.E."/>
            <person name="Siezen R.J."/>
        </authorList>
    </citation>
    <scope>NUCLEOTIDE SEQUENCE [LARGE SCALE GENOMIC DNA]</scope>
    <source>
        <strain evidence="1 2">Lpp123</strain>
    </source>
</reference>